<dbReference type="EMBL" id="MCFK01002583">
    <property type="protein sequence ID" value="RKF63391.1"/>
    <property type="molecule type" value="Genomic_DNA"/>
</dbReference>
<sequence>MVTSTVTSFYDKIKAKVARATHDAEKASRFAVPLSRDPAHSSPELVAGLQKTKDAYVKAKKIFSWITLVTQVPANLRMGP</sequence>
<evidence type="ECO:0000313" key="1">
    <source>
        <dbReference type="EMBL" id="RKF63391.1"/>
    </source>
</evidence>
<dbReference type="AlphaFoldDB" id="A0A420I160"/>
<accession>A0A420I160</accession>
<comment type="caution">
    <text evidence="1">The sequence shown here is derived from an EMBL/GenBank/DDBJ whole genome shotgun (WGS) entry which is preliminary data.</text>
</comment>
<organism evidence="1 2">
    <name type="scientific">Erysiphe neolycopersici</name>
    <dbReference type="NCBI Taxonomy" id="212602"/>
    <lineage>
        <taxon>Eukaryota</taxon>
        <taxon>Fungi</taxon>
        <taxon>Dikarya</taxon>
        <taxon>Ascomycota</taxon>
        <taxon>Pezizomycotina</taxon>
        <taxon>Leotiomycetes</taxon>
        <taxon>Erysiphales</taxon>
        <taxon>Erysiphaceae</taxon>
        <taxon>Erysiphe</taxon>
    </lineage>
</organism>
<evidence type="ECO:0000313" key="2">
    <source>
        <dbReference type="Proteomes" id="UP000286134"/>
    </source>
</evidence>
<protein>
    <submittedName>
        <fullName evidence="1">Uncharacterized protein</fullName>
    </submittedName>
</protein>
<dbReference type="STRING" id="212602.A0A420I160"/>
<gene>
    <name evidence="1" type="ORF">OnM2_025112</name>
</gene>
<proteinExistence type="predicted"/>
<reference evidence="1 2" key="1">
    <citation type="journal article" date="2018" name="BMC Genomics">
        <title>Comparative genome analyses reveal sequence features reflecting distinct modes of host-adaptation between dicot and monocot powdery mildew.</title>
        <authorList>
            <person name="Wu Y."/>
            <person name="Ma X."/>
            <person name="Pan Z."/>
            <person name="Kale S.D."/>
            <person name="Song Y."/>
            <person name="King H."/>
            <person name="Zhang Q."/>
            <person name="Presley C."/>
            <person name="Deng X."/>
            <person name="Wei C.I."/>
            <person name="Xiao S."/>
        </authorList>
    </citation>
    <scope>NUCLEOTIDE SEQUENCE [LARGE SCALE GENOMIC DNA]</scope>
    <source>
        <strain evidence="1">UMSG2</strain>
    </source>
</reference>
<dbReference type="Proteomes" id="UP000286134">
    <property type="component" value="Unassembled WGS sequence"/>
</dbReference>
<name>A0A420I160_9PEZI</name>
<keyword evidence="2" id="KW-1185">Reference proteome</keyword>